<feature type="transmembrane region" description="Helical" evidence="1">
    <location>
        <begin position="12"/>
        <end position="34"/>
    </location>
</feature>
<keyword evidence="1" id="KW-0812">Transmembrane</keyword>
<protein>
    <submittedName>
        <fullName evidence="2">Uncharacterized protein</fullName>
    </submittedName>
</protein>
<organism evidence="2 3">
    <name type="scientific">Ziziphus jujuba var. spinosa</name>
    <dbReference type="NCBI Taxonomy" id="714518"/>
    <lineage>
        <taxon>Eukaryota</taxon>
        <taxon>Viridiplantae</taxon>
        <taxon>Streptophyta</taxon>
        <taxon>Embryophyta</taxon>
        <taxon>Tracheophyta</taxon>
        <taxon>Spermatophyta</taxon>
        <taxon>Magnoliopsida</taxon>
        <taxon>eudicotyledons</taxon>
        <taxon>Gunneridae</taxon>
        <taxon>Pentapetalae</taxon>
        <taxon>rosids</taxon>
        <taxon>fabids</taxon>
        <taxon>Rosales</taxon>
        <taxon>Rhamnaceae</taxon>
        <taxon>Paliureae</taxon>
        <taxon>Ziziphus</taxon>
    </lineage>
</organism>
<evidence type="ECO:0000313" key="3">
    <source>
        <dbReference type="Proteomes" id="UP000813462"/>
    </source>
</evidence>
<dbReference type="AlphaFoldDB" id="A0A978UM94"/>
<proteinExistence type="predicted"/>
<dbReference type="Proteomes" id="UP000813462">
    <property type="component" value="Unassembled WGS sequence"/>
</dbReference>
<keyword evidence="1" id="KW-1133">Transmembrane helix</keyword>
<dbReference type="EMBL" id="JAEACU010000010">
    <property type="protein sequence ID" value="KAH7515946.1"/>
    <property type="molecule type" value="Genomic_DNA"/>
</dbReference>
<feature type="transmembrane region" description="Helical" evidence="1">
    <location>
        <begin position="129"/>
        <end position="146"/>
    </location>
</feature>
<evidence type="ECO:0000313" key="2">
    <source>
        <dbReference type="EMBL" id="KAH7515946.1"/>
    </source>
</evidence>
<name>A0A978UM94_ZIZJJ</name>
<accession>A0A978UM94</accession>
<sequence length="223" mass="24950">MEGENDPILFLWKLIACATICGYAMSLPLVLMTYEVTPIELIRSCDNFAGRCGNTVNSICTFKRRVAELNTSFHGGYAVFVHRVTSSTMYGHEPPYKNLSGHRTCSFWAQRKNPDICVHVRLKLKGKQCFVLLTALIILPTTWLRSLGLLAYVSAGGVLASVIVVGCVLWVGVIDDVGFHEGGITCLLYYNHYQLCINGHNRLLDVRRIFEISSDIEPSFKEN</sequence>
<evidence type="ECO:0000256" key="1">
    <source>
        <dbReference type="SAM" id="Phobius"/>
    </source>
</evidence>
<gene>
    <name evidence="2" type="ORF">FEM48_Zijuj10G0082300</name>
</gene>
<comment type="caution">
    <text evidence="2">The sequence shown here is derived from an EMBL/GenBank/DDBJ whole genome shotgun (WGS) entry which is preliminary data.</text>
</comment>
<keyword evidence="1" id="KW-0472">Membrane</keyword>
<feature type="transmembrane region" description="Helical" evidence="1">
    <location>
        <begin position="152"/>
        <end position="173"/>
    </location>
</feature>
<reference evidence="2" key="1">
    <citation type="journal article" date="2021" name="Front. Plant Sci.">
        <title>Chromosome-Scale Genome Assembly for Chinese Sour Jujube and Insights Into Its Genome Evolution and Domestication Signature.</title>
        <authorList>
            <person name="Shen L.-Y."/>
            <person name="Luo H."/>
            <person name="Wang X.-L."/>
            <person name="Wang X.-M."/>
            <person name="Qiu X.-J."/>
            <person name="Liu H."/>
            <person name="Zhou S.-S."/>
            <person name="Jia K.-H."/>
            <person name="Nie S."/>
            <person name="Bao Y.-T."/>
            <person name="Zhang R.-G."/>
            <person name="Yun Q.-Z."/>
            <person name="Chai Y.-H."/>
            <person name="Lu J.-Y."/>
            <person name="Li Y."/>
            <person name="Zhao S.-W."/>
            <person name="Mao J.-F."/>
            <person name="Jia S.-G."/>
            <person name="Mao Y.-M."/>
        </authorList>
    </citation>
    <scope>NUCLEOTIDE SEQUENCE</scope>
    <source>
        <strain evidence="2">AT0</strain>
        <tissue evidence="2">Leaf</tissue>
    </source>
</reference>